<evidence type="ECO:0000313" key="1">
    <source>
        <dbReference type="EMBL" id="SVE36358.1"/>
    </source>
</evidence>
<protein>
    <submittedName>
        <fullName evidence="1">Uncharacterized protein</fullName>
    </submittedName>
</protein>
<name>A0A383CXK4_9ZZZZ</name>
<gene>
    <name evidence="1" type="ORF">METZ01_LOCUS489212</name>
</gene>
<dbReference type="AlphaFoldDB" id="A0A383CXK4"/>
<reference evidence="1" key="1">
    <citation type="submission" date="2018-05" db="EMBL/GenBank/DDBJ databases">
        <authorList>
            <person name="Lanie J.A."/>
            <person name="Ng W.-L."/>
            <person name="Kazmierczak K.M."/>
            <person name="Andrzejewski T.M."/>
            <person name="Davidsen T.M."/>
            <person name="Wayne K.J."/>
            <person name="Tettelin H."/>
            <person name="Glass J.I."/>
            <person name="Rusch D."/>
            <person name="Podicherti R."/>
            <person name="Tsui H.-C.T."/>
            <person name="Winkler M.E."/>
        </authorList>
    </citation>
    <scope>NUCLEOTIDE SEQUENCE</scope>
</reference>
<sequence>MIKCFFYISLSLLFFNFSLANDIDIQEDINLSFVCDLEKKILKNSEYNYQTFLAKDLDDKDLDKLDIEAKKPETLLINGLSLFLSDIAKLNVKIVDKDVVLFKAIDQEKNYSESGIINRKSGELVHEITKNVQKANSEKDISFYLCKKREKNV</sequence>
<organism evidence="1">
    <name type="scientific">marine metagenome</name>
    <dbReference type="NCBI Taxonomy" id="408172"/>
    <lineage>
        <taxon>unclassified sequences</taxon>
        <taxon>metagenomes</taxon>
        <taxon>ecological metagenomes</taxon>
    </lineage>
</organism>
<proteinExistence type="predicted"/>
<accession>A0A383CXK4</accession>
<dbReference type="EMBL" id="UINC01212160">
    <property type="protein sequence ID" value="SVE36358.1"/>
    <property type="molecule type" value="Genomic_DNA"/>
</dbReference>